<dbReference type="EMBL" id="WIXE01021815">
    <property type="protein sequence ID" value="KAK5968029.1"/>
    <property type="molecule type" value="Genomic_DNA"/>
</dbReference>
<dbReference type="InterPro" id="IPR056149">
    <property type="entry name" value="PRP5/DDX46/KHDC4_KH"/>
</dbReference>
<evidence type="ECO:0000256" key="3">
    <source>
        <dbReference type="ARBA" id="ARBA00022741"/>
    </source>
</evidence>
<dbReference type="GO" id="GO:0019752">
    <property type="term" value="P:carboxylic acid metabolic process"/>
    <property type="evidence" value="ECO:0007669"/>
    <property type="project" value="InterPro"/>
</dbReference>
<evidence type="ECO:0000256" key="11">
    <source>
        <dbReference type="ARBA" id="ARBA00038965"/>
    </source>
</evidence>
<feature type="compositionally biased region" description="Acidic residues" evidence="19">
    <location>
        <begin position="1010"/>
        <end position="1020"/>
    </location>
</feature>
<feature type="domain" description="Helicase C-terminal" evidence="22">
    <location>
        <begin position="1382"/>
        <end position="1534"/>
    </location>
</feature>
<dbReference type="GO" id="GO:0043186">
    <property type="term" value="C:P granule"/>
    <property type="evidence" value="ECO:0007669"/>
    <property type="project" value="UniProtKB-ARBA"/>
</dbReference>
<dbReference type="CDD" id="cd17953">
    <property type="entry name" value="DEADc_DDX46"/>
    <property type="match status" value="1"/>
</dbReference>
<dbReference type="SMART" id="SM00487">
    <property type="entry name" value="DEXDc"/>
    <property type="match status" value="1"/>
</dbReference>
<dbReference type="EC" id="4.1.2.27" evidence="11"/>
<feature type="compositionally biased region" description="Basic and acidic residues" evidence="19">
    <location>
        <begin position="863"/>
        <end position="884"/>
    </location>
</feature>
<dbReference type="InterPro" id="IPR015424">
    <property type="entry name" value="PyrdxlP-dep_Trfase"/>
</dbReference>
<dbReference type="FunFam" id="3.40.50.300:FF:000079">
    <property type="entry name" value="probable ATP-dependent RNA helicase DDX17"/>
    <property type="match status" value="1"/>
</dbReference>
<comment type="similarity">
    <text evidence="10">Belongs to the DEAD box helicase family. DDX46/PRP5 subfamily.</text>
</comment>
<dbReference type="InterPro" id="IPR001202">
    <property type="entry name" value="WW_dom"/>
</dbReference>
<dbReference type="Pfam" id="PF00282">
    <property type="entry name" value="Pyridoxal_deC"/>
    <property type="match status" value="1"/>
</dbReference>
<dbReference type="SMART" id="SM00490">
    <property type="entry name" value="HELICc"/>
    <property type="match status" value="1"/>
</dbReference>
<dbReference type="InterPro" id="IPR036020">
    <property type="entry name" value="WW_dom_sf"/>
</dbReference>
<evidence type="ECO:0000259" key="22">
    <source>
        <dbReference type="PROSITE" id="PS51194"/>
    </source>
</evidence>
<dbReference type="GO" id="GO:0030170">
    <property type="term" value="F:pyridoxal phosphate binding"/>
    <property type="evidence" value="ECO:0007669"/>
    <property type="project" value="InterPro"/>
</dbReference>
<dbReference type="Pfam" id="PF00271">
    <property type="entry name" value="Helicase_C"/>
    <property type="match status" value="1"/>
</dbReference>
<name>A0AAN8IX99_TRICO</name>
<evidence type="ECO:0000256" key="12">
    <source>
        <dbReference type="ARBA" id="ARBA00042568"/>
    </source>
</evidence>
<dbReference type="Gene3D" id="6.10.140.2150">
    <property type="match status" value="1"/>
</dbReference>
<dbReference type="GO" id="GO:0005783">
    <property type="term" value="C:endoplasmic reticulum"/>
    <property type="evidence" value="ECO:0007669"/>
    <property type="project" value="TreeGrafter"/>
</dbReference>
<dbReference type="Gene3D" id="3.90.1150.10">
    <property type="entry name" value="Aspartate Aminotransferase, domain 1"/>
    <property type="match status" value="2"/>
</dbReference>
<dbReference type="GO" id="GO:0003724">
    <property type="term" value="F:RNA helicase activity"/>
    <property type="evidence" value="ECO:0007669"/>
    <property type="project" value="UniProtKB-EC"/>
</dbReference>
<dbReference type="InterPro" id="IPR027417">
    <property type="entry name" value="P-loop_NTPase"/>
</dbReference>
<evidence type="ECO:0000256" key="1">
    <source>
        <dbReference type="ARBA" id="ARBA00001933"/>
    </source>
</evidence>
<accession>A0AAN8IX99</accession>
<evidence type="ECO:0000256" key="18">
    <source>
        <dbReference type="PROSITE-ProRule" id="PRU00552"/>
    </source>
</evidence>
<evidence type="ECO:0000313" key="25">
    <source>
        <dbReference type="Proteomes" id="UP001331761"/>
    </source>
</evidence>
<dbReference type="PROSITE" id="PS50020">
    <property type="entry name" value="WW_DOMAIN_2"/>
    <property type="match status" value="1"/>
</dbReference>
<keyword evidence="8" id="KW-0456">Lyase</keyword>
<dbReference type="InterPro" id="IPR015421">
    <property type="entry name" value="PyrdxlP-dep_Trfase_major"/>
</dbReference>
<dbReference type="CDD" id="cd18787">
    <property type="entry name" value="SF2_C_DEAD"/>
    <property type="match status" value="1"/>
</dbReference>
<dbReference type="GO" id="GO:0008117">
    <property type="term" value="F:sphinganine-1-phosphate aldolase activity"/>
    <property type="evidence" value="ECO:0007669"/>
    <property type="project" value="UniProtKB-EC"/>
</dbReference>
<keyword evidence="25" id="KW-1185">Reference proteome</keyword>
<keyword evidence="3" id="KW-0547">Nucleotide-binding</keyword>
<dbReference type="InterPro" id="IPR002129">
    <property type="entry name" value="PyrdxlP-dep_de-COase"/>
</dbReference>
<feature type="region of interest" description="Disordered" evidence="19">
    <location>
        <begin position="856"/>
        <end position="1056"/>
    </location>
</feature>
<evidence type="ECO:0000256" key="13">
    <source>
        <dbReference type="ARBA" id="ARBA00047984"/>
    </source>
</evidence>
<dbReference type="GO" id="GO:0030149">
    <property type="term" value="P:sphingolipid catabolic process"/>
    <property type="evidence" value="ECO:0007669"/>
    <property type="project" value="TreeGrafter"/>
</dbReference>
<feature type="modified residue" description="N6-(pyridoxal phosphate)lysine" evidence="17">
    <location>
        <position position="547"/>
    </location>
</feature>
<evidence type="ECO:0000256" key="5">
    <source>
        <dbReference type="ARBA" id="ARBA00022806"/>
    </source>
</evidence>
<sequence>MASLPPALLARLQKRGIVKATNEEVIAESYESADAKEKKATETSFSGAPGCPNKYNPYHLCSEYCYDHWREGTPESRLSETYLRKRRRMLAKFPLPEPWVEVYDAGMARHYYWNQDTDEVCWVSPRHPIAVIGEAAPRLARELKERMEGASSADAQEKKSEGKPLKSALSKKKRRNSDDSDGDRGDDSDEDTAKLDEMNERDKLKRARRKGIDPMDPAAYGDVPVGKWSSGLHAHDRTGADVTAGGPLFQQRPYPAPEMAPHAFHSVVSLASDIHHTVNDNLRKVDPLLLVIGVVGGTVVYLKLSRIYKRSEEPLVKRLAAYAFSHFRRLPMIKAKIEKELAGAKKEILETIHKDDTDRIFLSEIPINGLSADAVVNLADRYDAYGKFDIADGRVSGAVYTDRSPDHIALLTKIYAKYAYSNPLHPDVFPGARKMEAETIRMVLNLYNAPPESSGSLTTGGTESIIMACIAYRNRAMQMGVDSPVIVCSVTAHAAFDKLGKKYSIPVHVDACLGGFLIPFMDECGFDIPVFDFRNEGVMSISCDTHKYGCTPKGSSIVMYRSKELLHYQYFSVPEWTGGIYATPTICGSRAGANSAVAWATLLSFGKKEYRKRCHEIIYHTRKIAAGVQEIDGLELHGSPDVSVVAFKSSTINIYAVSDKMNKRGWNLNTLQNPNAIHICLTYNHASQDVVDTFLRDLQEVVHEVSRSSDKGNKSSTAALYGMAAQIPDKSLVDEMTMLLRIRRNYVLPFIRRFASIKPEKTAEPKFSQSAAFQGRRRGAGVAQPAYKMDYYTSEEFQNKKLMSAIGSLAVFILYFAYLREPSDLDEIWSAPPHILTANLERKMIREQIKQVASVCAMSAMGKESRSDRDREKEKSRDRRERERRDRKRSRSRERERDRKRSRSRSRSPRREKDKKKNEKSRDREKEKRKNDDAEKKKEKDIVEIVVMKDKTEAESELERLMEERRRKVEIWRARRNKAANAAENAEKEEKGECSNTNGGEKPEKKVWSLEDDEDDDLQEAMETSDKKPDAVAENGTEPAAEEKKSAPQVEEDEEDPLDAFMSGLRQNLQKDRPSGGVRVVNINTAKEKDKGLVLENEDRSDFVIEDIDMEQTPEIAKMTKEEVKAYREELDGIEVKGNKCPKPIKTWAQCGVEFKILQQLKRLNYTKPTPIQAQAIPCIMAGRDLIGIAKTGSGKTLAFLLPMFRHILDQPELEELDGPIALIMSPTRELAMQTWKEANKFAKVLDIRVVCVYGGVGISEQIADLKRGAEVIVCTPGRMIDVLAANSGKVTNLRRVTYLVLDEADRMFDMGFEPQVTKIINNIRPDRQTVLFSATFPRQMEALARKILEKPIEIQVGGKSVVCADITQNAVICEEHQKLLKLLELLGMYYEEGNVLVFVDKQEKADDIVAQLMRNGYSCAPLHGGIDQFDRDSTITDFKNGTIKILVATSVAARGLDVKNLILVVNYDCPNHYEDYVHRVGRTGRAGHKGYAYTFILPELTEFLILSFAGSGYKYDEDEAEAEATKKKMTRLVCGMEHGADDDDELDEQLSMMIKSKRRVVEGQLGHGSSKKNSDVEDKVAKAKAMAEKLASLRNLNAPAEKDAAQKAAEAIMKGGDMAPIEMTSKMIAKQLADKLNEKLNYLGGEALPEMNQEEEWQYFEEELDINDFPQQVRYRVCSRESLGHISEFADVGISVKGSHYPPGKEPKDGERKLYLLLEARHERNLKCAKEEIIRIMKDAFRQLTAQMQRSGPTGRYKVF</sequence>
<protein>
    <recommendedName>
        <fullName evidence="15">Probable ATP-dependent RNA helicase DDX46</fullName>
        <ecNumber evidence="2">3.6.4.13</ecNumber>
        <ecNumber evidence="11">4.1.2.27</ecNumber>
    </recommendedName>
    <alternativeName>
        <fullName evidence="16">DEAD box protein 46</fullName>
    </alternativeName>
    <alternativeName>
        <fullName evidence="12">Sphingosine-1-phosphate aldolase</fullName>
    </alternativeName>
</protein>
<dbReference type="SUPFAM" id="SSF52540">
    <property type="entry name" value="P-loop containing nucleoside triphosphate hydrolases"/>
    <property type="match status" value="2"/>
</dbReference>
<feature type="compositionally biased region" description="Basic and acidic residues" evidence="19">
    <location>
        <begin position="176"/>
        <end position="203"/>
    </location>
</feature>
<evidence type="ECO:0000256" key="4">
    <source>
        <dbReference type="ARBA" id="ARBA00022801"/>
    </source>
</evidence>
<dbReference type="PROSITE" id="PS51192">
    <property type="entry name" value="HELICASE_ATP_BIND_1"/>
    <property type="match status" value="1"/>
</dbReference>
<keyword evidence="4" id="KW-0378">Hydrolase</keyword>
<feature type="compositionally biased region" description="Basic and acidic residues" evidence="19">
    <location>
        <begin position="909"/>
        <end position="973"/>
    </location>
</feature>
<dbReference type="Gene3D" id="3.40.30.10">
    <property type="entry name" value="Glutaredoxin"/>
    <property type="match status" value="1"/>
</dbReference>
<dbReference type="InterPro" id="IPR001650">
    <property type="entry name" value="Helicase_C-like"/>
</dbReference>
<evidence type="ECO:0000256" key="16">
    <source>
        <dbReference type="ARBA" id="ARBA00050042"/>
    </source>
</evidence>
<evidence type="ECO:0000256" key="10">
    <source>
        <dbReference type="ARBA" id="ARBA00038511"/>
    </source>
</evidence>
<dbReference type="InterPro" id="IPR000629">
    <property type="entry name" value="RNA-helicase_DEAD-box_CS"/>
</dbReference>
<evidence type="ECO:0000256" key="2">
    <source>
        <dbReference type="ARBA" id="ARBA00012552"/>
    </source>
</evidence>
<dbReference type="CDD" id="cd00201">
    <property type="entry name" value="WW"/>
    <property type="match status" value="1"/>
</dbReference>
<dbReference type="Pfam" id="PF23469">
    <property type="entry name" value="KH_12"/>
    <property type="match status" value="1"/>
</dbReference>
<feature type="compositionally biased region" description="Basic and acidic residues" evidence="19">
    <location>
        <begin position="155"/>
        <end position="164"/>
    </location>
</feature>
<dbReference type="InterPro" id="IPR014001">
    <property type="entry name" value="Helicase_ATP-bd"/>
</dbReference>
<evidence type="ECO:0000256" key="9">
    <source>
        <dbReference type="ARBA" id="ARBA00038302"/>
    </source>
</evidence>
<dbReference type="InterPro" id="IPR050477">
    <property type="entry name" value="GrpII_AminoAcid_Decarb"/>
</dbReference>
<dbReference type="PROSITE" id="PS00039">
    <property type="entry name" value="DEAD_ATP_HELICASE"/>
    <property type="match status" value="1"/>
</dbReference>
<feature type="domain" description="DEAD-box RNA helicase Q" evidence="23">
    <location>
        <begin position="1146"/>
        <end position="1174"/>
    </location>
</feature>
<dbReference type="Pfam" id="PF00270">
    <property type="entry name" value="DEAD"/>
    <property type="match status" value="1"/>
</dbReference>
<evidence type="ECO:0000256" key="15">
    <source>
        <dbReference type="ARBA" id="ARBA00050029"/>
    </source>
</evidence>
<gene>
    <name evidence="24" type="ORF">GCK32_000882</name>
</gene>
<dbReference type="PANTHER" id="PTHR42735">
    <property type="match status" value="1"/>
</dbReference>
<dbReference type="EC" id="3.6.4.13" evidence="2"/>
<dbReference type="InterPro" id="IPR014014">
    <property type="entry name" value="RNA_helicase_DEAD_Q_motif"/>
</dbReference>
<proteinExistence type="inferred from homology"/>
<organism evidence="24 25">
    <name type="scientific">Trichostrongylus colubriformis</name>
    <name type="common">Black scour worm</name>
    <dbReference type="NCBI Taxonomy" id="6319"/>
    <lineage>
        <taxon>Eukaryota</taxon>
        <taxon>Metazoa</taxon>
        <taxon>Ecdysozoa</taxon>
        <taxon>Nematoda</taxon>
        <taxon>Chromadorea</taxon>
        <taxon>Rhabditida</taxon>
        <taxon>Rhabditina</taxon>
        <taxon>Rhabditomorpha</taxon>
        <taxon>Strongyloidea</taxon>
        <taxon>Trichostrongylidae</taxon>
        <taxon>Trichostrongylus</taxon>
    </lineage>
</organism>
<dbReference type="InterPro" id="IPR011545">
    <property type="entry name" value="DEAD/DEAH_box_helicase_dom"/>
</dbReference>
<comment type="cofactor">
    <cofactor evidence="1 17">
        <name>pyridoxal 5'-phosphate</name>
        <dbReference type="ChEBI" id="CHEBI:597326"/>
    </cofactor>
</comment>
<dbReference type="GO" id="GO:0016787">
    <property type="term" value="F:hydrolase activity"/>
    <property type="evidence" value="ECO:0007669"/>
    <property type="project" value="UniProtKB-KW"/>
</dbReference>
<feature type="short sequence motif" description="Q motif" evidence="18">
    <location>
        <begin position="1146"/>
        <end position="1174"/>
    </location>
</feature>
<dbReference type="SUPFAM" id="SSF51045">
    <property type="entry name" value="WW domain"/>
    <property type="match status" value="1"/>
</dbReference>
<dbReference type="GO" id="GO:0016020">
    <property type="term" value="C:membrane"/>
    <property type="evidence" value="ECO:0007669"/>
    <property type="project" value="GOC"/>
</dbReference>
<dbReference type="GO" id="GO:0003676">
    <property type="term" value="F:nucleic acid binding"/>
    <property type="evidence" value="ECO:0007669"/>
    <property type="project" value="InterPro"/>
</dbReference>
<evidence type="ECO:0000259" key="21">
    <source>
        <dbReference type="PROSITE" id="PS51192"/>
    </source>
</evidence>
<dbReference type="Gene3D" id="3.40.50.300">
    <property type="entry name" value="P-loop containing nucleotide triphosphate hydrolases"/>
    <property type="match status" value="2"/>
</dbReference>
<evidence type="ECO:0000313" key="24">
    <source>
        <dbReference type="EMBL" id="KAK5968029.1"/>
    </source>
</evidence>
<evidence type="ECO:0000256" key="17">
    <source>
        <dbReference type="PIRSR" id="PIRSR602129-50"/>
    </source>
</evidence>
<comment type="caution">
    <text evidence="24">The sequence shown here is derived from an EMBL/GenBank/DDBJ whole genome shotgun (WGS) entry which is preliminary data.</text>
</comment>
<evidence type="ECO:0000256" key="6">
    <source>
        <dbReference type="ARBA" id="ARBA00022840"/>
    </source>
</evidence>
<dbReference type="SUPFAM" id="SSF53383">
    <property type="entry name" value="PLP-dependent transferases"/>
    <property type="match status" value="1"/>
</dbReference>
<dbReference type="PROSITE" id="PS51194">
    <property type="entry name" value="HELICASE_CTER"/>
    <property type="match status" value="1"/>
</dbReference>
<keyword evidence="5" id="KW-0347">Helicase</keyword>
<comment type="catalytic activity">
    <reaction evidence="13">
        <text>ATP + H2O = ADP + phosphate + H(+)</text>
        <dbReference type="Rhea" id="RHEA:13065"/>
        <dbReference type="ChEBI" id="CHEBI:15377"/>
        <dbReference type="ChEBI" id="CHEBI:15378"/>
        <dbReference type="ChEBI" id="CHEBI:30616"/>
        <dbReference type="ChEBI" id="CHEBI:43474"/>
        <dbReference type="ChEBI" id="CHEBI:456216"/>
        <dbReference type="EC" id="3.6.4.13"/>
    </reaction>
</comment>
<evidence type="ECO:0000259" key="23">
    <source>
        <dbReference type="PROSITE" id="PS51195"/>
    </source>
</evidence>
<keyword evidence="7 17" id="KW-0663">Pyridoxal phosphate</keyword>
<comment type="similarity">
    <text evidence="9">Belongs to the group II decarboxylase family. Sphingosine-1-phosphate lyase subfamily.</text>
</comment>
<dbReference type="InterPro" id="IPR015422">
    <property type="entry name" value="PyrdxlP-dep_Trfase_small"/>
</dbReference>
<dbReference type="SMART" id="SM00456">
    <property type="entry name" value="WW"/>
    <property type="match status" value="1"/>
</dbReference>
<dbReference type="Proteomes" id="UP001331761">
    <property type="component" value="Unassembled WGS sequence"/>
</dbReference>
<feature type="domain" description="Helicase ATP-binding" evidence="21">
    <location>
        <begin position="1177"/>
        <end position="1355"/>
    </location>
</feature>
<comment type="function">
    <text evidence="14">Component of the 17S U2 SnRNP complex of the spliceosome, a large ribonucleoprotein complex that removes introns from transcribed pre-mRNAs. The 17S U2 SnRNP complex (1) directly participates in early spliceosome assembly and (2) mediates recognition of the intron branch site during pre-mRNA splicing by promoting the selection of the pre-mRNA branch-site adenosine, the nucleophile for the first step of splicing. Within the 17S U2 SnRNP complex, DDX46 plays essential roles during assembly of pre-spliceosome and proofreading of the branch site.</text>
</comment>
<dbReference type="GO" id="GO:0005524">
    <property type="term" value="F:ATP binding"/>
    <property type="evidence" value="ECO:0007669"/>
    <property type="project" value="UniProtKB-KW"/>
</dbReference>
<dbReference type="Gene3D" id="3.40.640.10">
    <property type="entry name" value="Type I PLP-dependent aspartate aminotransferase-like (Major domain)"/>
    <property type="match status" value="2"/>
</dbReference>
<evidence type="ECO:0000256" key="14">
    <source>
        <dbReference type="ARBA" id="ARBA00049949"/>
    </source>
</evidence>
<dbReference type="Gene3D" id="2.20.70.10">
    <property type="match status" value="1"/>
</dbReference>
<evidence type="ECO:0000256" key="8">
    <source>
        <dbReference type="ARBA" id="ARBA00023239"/>
    </source>
</evidence>
<dbReference type="PANTHER" id="PTHR42735:SF6">
    <property type="entry name" value="SPHINGOSINE-1-PHOSPHATE LYASE 1"/>
    <property type="match status" value="1"/>
</dbReference>
<evidence type="ECO:0000256" key="19">
    <source>
        <dbReference type="SAM" id="MobiDB-lite"/>
    </source>
</evidence>
<feature type="region of interest" description="Disordered" evidence="19">
    <location>
        <begin position="145"/>
        <end position="218"/>
    </location>
</feature>
<feature type="domain" description="WW" evidence="20">
    <location>
        <begin position="93"/>
        <end position="127"/>
    </location>
</feature>
<evidence type="ECO:0000256" key="7">
    <source>
        <dbReference type="ARBA" id="ARBA00022898"/>
    </source>
</evidence>
<evidence type="ECO:0000259" key="20">
    <source>
        <dbReference type="PROSITE" id="PS50020"/>
    </source>
</evidence>
<keyword evidence="6" id="KW-0067">ATP-binding</keyword>
<reference evidence="24 25" key="1">
    <citation type="submission" date="2019-10" db="EMBL/GenBank/DDBJ databases">
        <title>Assembly and Annotation for the nematode Trichostrongylus colubriformis.</title>
        <authorList>
            <person name="Martin J."/>
        </authorList>
    </citation>
    <scope>NUCLEOTIDE SEQUENCE [LARGE SCALE GENOMIC DNA]</scope>
    <source>
        <strain evidence="24">G859</strain>
        <tissue evidence="24">Whole worm</tissue>
    </source>
</reference>
<dbReference type="PROSITE" id="PS51195">
    <property type="entry name" value="Q_MOTIF"/>
    <property type="match status" value="1"/>
</dbReference>